<dbReference type="InterPro" id="IPR045519">
    <property type="entry name" value="DUF6476"/>
</dbReference>
<keyword evidence="1" id="KW-0812">Transmembrane</keyword>
<dbReference type="AlphaFoldDB" id="A0A3P3D5E7"/>
<keyword evidence="3" id="KW-1185">Reference proteome</keyword>
<feature type="transmembrane region" description="Helical" evidence="1">
    <location>
        <begin position="20"/>
        <end position="43"/>
    </location>
</feature>
<dbReference type="EMBL" id="RRAZ01000044">
    <property type="protein sequence ID" value="RRH69371.1"/>
    <property type="molecule type" value="Genomic_DNA"/>
</dbReference>
<evidence type="ECO:0000313" key="2">
    <source>
        <dbReference type="EMBL" id="RRH69371.1"/>
    </source>
</evidence>
<comment type="caution">
    <text evidence="2">The sequence shown here is derived from an EMBL/GenBank/DDBJ whole genome shotgun (WGS) entry which is preliminary data.</text>
</comment>
<protein>
    <submittedName>
        <fullName evidence="2">Uncharacterized protein</fullName>
    </submittedName>
</protein>
<accession>A0A3P3D5E7</accession>
<organism evidence="2 3">
    <name type="scientific">Falsigemmobacter faecalis</name>
    <dbReference type="NCBI Taxonomy" id="2488730"/>
    <lineage>
        <taxon>Bacteria</taxon>
        <taxon>Pseudomonadati</taxon>
        <taxon>Pseudomonadota</taxon>
        <taxon>Alphaproteobacteria</taxon>
        <taxon>Rhodobacterales</taxon>
        <taxon>Paracoccaceae</taxon>
        <taxon>Falsigemmobacter</taxon>
    </lineage>
</organism>
<dbReference type="Pfam" id="PF20082">
    <property type="entry name" value="DUF6476"/>
    <property type="match status" value="1"/>
</dbReference>
<dbReference type="RefSeq" id="WP_124966635.1">
    <property type="nucleotide sequence ID" value="NZ_RRAZ01000044.1"/>
</dbReference>
<keyword evidence="1" id="KW-1133">Transmembrane helix</keyword>
<evidence type="ECO:0000256" key="1">
    <source>
        <dbReference type="SAM" id="Phobius"/>
    </source>
</evidence>
<dbReference type="OrthoDB" id="7872651at2"/>
<name>A0A3P3D5E7_9RHOB</name>
<proteinExistence type="predicted"/>
<sequence length="104" mass="10898">MAAPPDKDSQASLPPPLRILQGLVIGLTASLIFGVITVVAVVVTRFPKAATPPLPETLVLPQGASALAVTQGADWIGITTTDDRILIYDRASGNLRQTVTLTRP</sequence>
<gene>
    <name evidence="2" type="ORF">EG244_18415</name>
</gene>
<keyword evidence="1" id="KW-0472">Membrane</keyword>
<dbReference type="Proteomes" id="UP000282125">
    <property type="component" value="Unassembled WGS sequence"/>
</dbReference>
<reference evidence="2 3" key="1">
    <citation type="submission" date="2018-11" db="EMBL/GenBank/DDBJ databases">
        <title>Gemmobacter sp. nov., YIM 102744-1 draft genome.</title>
        <authorList>
            <person name="Li G."/>
            <person name="Jiang Y."/>
        </authorList>
    </citation>
    <scope>NUCLEOTIDE SEQUENCE [LARGE SCALE GENOMIC DNA]</scope>
    <source>
        <strain evidence="2 3">YIM 102744-1</strain>
    </source>
</reference>
<evidence type="ECO:0000313" key="3">
    <source>
        <dbReference type="Proteomes" id="UP000282125"/>
    </source>
</evidence>